<keyword evidence="9" id="KW-0963">Cytoplasm</keyword>
<dbReference type="Proteomes" id="UP000005297">
    <property type="component" value="Unassembled WGS sequence"/>
</dbReference>
<keyword evidence="7 9" id="KW-0687">Ribonucleoprotein</keyword>
<reference evidence="11 12" key="1">
    <citation type="submission" date="2006-09" db="EMBL/GenBank/DDBJ databases">
        <authorList>
            <person name="Emerson D."/>
            <person name="Ferriera S."/>
            <person name="Johnson J."/>
            <person name="Kravitz S."/>
            <person name="Halpern A."/>
            <person name="Remington K."/>
            <person name="Beeson K."/>
            <person name="Tran B."/>
            <person name="Rogers Y.-H."/>
            <person name="Friedman R."/>
            <person name="Venter J.C."/>
        </authorList>
    </citation>
    <scope>NUCLEOTIDE SEQUENCE [LARGE SCALE GENOMIC DNA]</scope>
    <source>
        <strain evidence="11 12">PV-1</strain>
    </source>
</reference>
<accession>Q0EZI9</accession>
<comment type="subunit">
    <text evidence="9">Part of the signal recognition particle protein translocation system, which is composed of SRP and FtsY. SRP is a ribonucleoprotein composed of Ffh and a 4.5S RNA molecule.</text>
</comment>
<evidence type="ECO:0000256" key="7">
    <source>
        <dbReference type="ARBA" id="ARBA00023274"/>
    </source>
</evidence>
<dbReference type="Gene3D" id="1.10.260.30">
    <property type="entry name" value="Signal recognition particle, SRP54 subunit, M-domain"/>
    <property type="match status" value="1"/>
</dbReference>
<dbReference type="HAMAP" id="MF_00306">
    <property type="entry name" value="SRP54"/>
    <property type="match status" value="1"/>
</dbReference>
<dbReference type="Pfam" id="PF00448">
    <property type="entry name" value="SRP54"/>
    <property type="match status" value="1"/>
</dbReference>
<dbReference type="HOGENOM" id="CLU_009301_6_0_0"/>
<dbReference type="InterPro" id="IPR036891">
    <property type="entry name" value="Signal_recog_part_SRP54_M_sf"/>
</dbReference>
<feature type="binding site" evidence="9">
    <location>
        <begin position="187"/>
        <end position="191"/>
    </location>
    <ligand>
        <name>GTP</name>
        <dbReference type="ChEBI" id="CHEBI:37565"/>
    </ligand>
</feature>
<keyword evidence="6 9" id="KW-0733">Signal recognition particle</keyword>
<dbReference type="GO" id="GO:0008312">
    <property type="term" value="F:7S RNA binding"/>
    <property type="evidence" value="ECO:0007669"/>
    <property type="project" value="InterPro"/>
</dbReference>
<dbReference type="Pfam" id="PF02881">
    <property type="entry name" value="SRP54_N"/>
    <property type="match status" value="1"/>
</dbReference>
<dbReference type="InterPro" id="IPR022941">
    <property type="entry name" value="SRP54"/>
</dbReference>
<dbReference type="SUPFAM" id="SSF47446">
    <property type="entry name" value="Signal peptide-binding domain"/>
    <property type="match status" value="1"/>
</dbReference>
<dbReference type="PANTHER" id="PTHR11564:SF5">
    <property type="entry name" value="SIGNAL RECOGNITION PARTICLE SUBUNIT SRP54"/>
    <property type="match status" value="1"/>
</dbReference>
<evidence type="ECO:0000259" key="10">
    <source>
        <dbReference type="PROSITE" id="PS00300"/>
    </source>
</evidence>
<comment type="catalytic activity">
    <reaction evidence="8 9">
        <text>GTP + H2O = GDP + phosphate + H(+)</text>
        <dbReference type="Rhea" id="RHEA:19669"/>
        <dbReference type="ChEBI" id="CHEBI:15377"/>
        <dbReference type="ChEBI" id="CHEBI:15378"/>
        <dbReference type="ChEBI" id="CHEBI:37565"/>
        <dbReference type="ChEBI" id="CHEBI:43474"/>
        <dbReference type="ChEBI" id="CHEBI:58189"/>
        <dbReference type="EC" id="3.6.5.4"/>
    </reaction>
</comment>
<evidence type="ECO:0000256" key="8">
    <source>
        <dbReference type="ARBA" id="ARBA00048027"/>
    </source>
</evidence>
<dbReference type="SMART" id="SM00962">
    <property type="entry name" value="SRP54"/>
    <property type="match status" value="1"/>
</dbReference>
<comment type="subcellular location">
    <subcellularLocation>
        <location evidence="9">Cytoplasm</location>
    </subcellularLocation>
    <text evidence="9">The SRP-RNC complex is targeted to the cytoplasmic membrane.</text>
</comment>
<proteinExistence type="inferred from homology"/>
<dbReference type="Gene3D" id="1.20.120.140">
    <property type="entry name" value="Signal recognition particle SRP54, nucleotide-binding domain"/>
    <property type="match status" value="1"/>
</dbReference>
<evidence type="ECO:0000256" key="4">
    <source>
        <dbReference type="ARBA" id="ARBA00022884"/>
    </source>
</evidence>
<dbReference type="OrthoDB" id="5289004at2"/>
<comment type="domain">
    <text evidence="9">Composed of three domains: the N-terminal N domain, which is responsible for interactions with the ribosome, the central G domain, which binds GTP, and the C-terminal M domain, which binds the RNA and the signal sequence of the RNC.</text>
</comment>
<feature type="domain" description="SRP54-type proteins GTP-binding" evidence="10">
    <location>
        <begin position="266"/>
        <end position="279"/>
    </location>
</feature>
<keyword evidence="5 9" id="KW-0342">GTP-binding</keyword>
<keyword evidence="2 9" id="KW-0547">Nucleotide-binding</keyword>
<evidence type="ECO:0000256" key="5">
    <source>
        <dbReference type="ARBA" id="ARBA00023134"/>
    </source>
</evidence>
<name>Q0EZI9_9PROT</name>
<dbReference type="GO" id="GO:0003924">
    <property type="term" value="F:GTPase activity"/>
    <property type="evidence" value="ECO:0007669"/>
    <property type="project" value="UniProtKB-UniRule"/>
</dbReference>
<comment type="similarity">
    <text evidence="1 9">Belongs to the GTP-binding SRP family. SRP54 subfamily.</text>
</comment>
<evidence type="ECO:0000256" key="2">
    <source>
        <dbReference type="ARBA" id="ARBA00022741"/>
    </source>
</evidence>
<dbReference type="InterPro" id="IPR004125">
    <property type="entry name" value="Signal_recog_particle_SRP54_M"/>
</dbReference>
<evidence type="ECO:0000256" key="9">
    <source>
        <dbReference type="HAMAP-Rule" id="MF_00306"/>
    </source>
</evidence>
<dbReference type="FunCoup" id="Q0EZI9">
    <property type="interactions" value="533"/>
</dbReference>
<dbReference type="InterPro" id="IPR004780">
    <property type="entry name" value="SRP"/>
</dbReference>
<keyword evidence="3 9" id="KW-0378">Hydrolase</keyword>
<dbReference type="RefSeq" id="WP_009850325.1">
    <property type="nucleotide sequence ID" value="NZ_DS022294.1"/>
</dbReference>
<dbReference type="eggNOG" id="COG0541">
    <property type="taxonomic scope" value="Bacteria"/>
</dbReference>
<evidence type="ECO:0000313" key="11">
    <source>
        <dbReference type="EMBL" id="EAU54715.1"/>
    </source>
</evidence>
<dbReference type="EC" id="3.6.5.4" evidence="9"/>
<evidence type="ECO:0000256" key="3">
    <source>
        <dbReference type="ARBA" id="ARBA00022801"/>
    </source>
</evidence>
<dbReference type="GO" id="GO:0005525">
    <property type="term" value="F:GTP binding"/>
    <property type="evidence" value="ECO:0007669"/>
    <property type="project" value="UniProtKB-UniRule"/>
</dbReference>
<dbReference type="PANTHER" id="PTHR11564">
    <property type="entry name" value="SIGNAL RECOGNITION PARTICLE 54K PROTEIN SRP54"/>
    <property type="match status" value="1"/>
</dbReference>
<keyword evidence="12" id="KW-1185">Reference proteome</keyword>
<dbReference type="Gene3D" id="3.40.50.300">
    <property type="entry name" value="P-loop containing nucleotide triphosphate hydrolases"/>
    <property type="match status" value="1"/>
</dbReference>
<sequence length="451" mass="48238">MFNRLSEKLGDIAHKLRGSARISESDLDDTLREMRLALLEADVALPVVRHLMSEVREQALGAEVARSLQPGQVIIKILHDVLADVLGGQRRDLDLSKIPSVVLLCGLQGAGKTTTAGKLAKLLASQGKKVALTSVDATRPAAREQLQVLASQVDVPYIEGAGATAAAMAASAVNEAGRSGYHVLILDTAGRQVVDDALMEEIREVAEQVRASERLLVLDAMTGQTALSIAEQFHAAVTMTGCILTKTDADVRGGAALSVARSTGVPVRYIGTGEKIDAFEAFDPDRMAGRILGQGDVVGLVEKIQSSVNQAQAEKTAAKINKGQFDLGDFAEQLGQMQNMGGMAGMLKMLPGVKLPQEALAQVDDKPIKRMQAMVSSMTLKERRYPRVINGSRKKRIAAGSGTSVQEINKMLKQFAQMQKMMKKMKGSKGKRMMAQMAGRFGGMGGGMPKM</sequence>
<evidence type="ECO:0000256" key="6">
    <source>
        <dbReference type="ARBA" id="ARBA00023135"/>
    </source>
</evidence>
<dbReference type="InParanoid" id="Q0EZI9"/>
<comment type="caution">
    <text evidence="11">The sequence shown here is derived from an EMBL/GenBank/DDBJ whole genome shotgun (WGS) entry which is preliminary data.</text>
</comment>
<dbReference type="InterPro" id="IPR027417">
    <property type="entry name" value="P-loop_NTPase"/>
</dbReference>
<organism evidence="11 12">
    <name type="scientific">Mariprofundus ferrooxydans PV-1</name>
    <dbReference type="NCBI Taxonomy" id="314345"/>
    <lineage>
        <taxon>Bacteria</taxon>
        <taxon>Pseudomonadati</taxon>
        <taxon>Pseudomonadota</taxon>
        <taxon>Candidatius Mariprofundia</taxon>
        <taxon>Mariprofundales</taxon>
        <taxon>Mariprofundaceae</taxon>
        <taxon>Mariprofundus</taxon>
    </lineage>
</organism>
<dbReference type="AlphaFoldDB" id="Q0EZI9"/>
<dbReference type="NCBIfam" id="TIGR00959">
    <property type="entry name" value="ffh"/>
    <property type="match status" value="1"/>
</dbReference>
<dbReference type="SMART" id="SM00382">
    <property type="entry name" value="AAA"/>
    <property type="match status" value="1"/>
</dbReference>
<dbReference type="SMART" id="SM00963">
    <property type="entry name" value="SRP54_N"/>
    <property type="match status" value="1"/>
</dbReference>
<dbReference type="PROSITE" id="PS00300">
    <property type="entry name" value="SRP54"/>
    <property type="match status" value="1"/>
</dbReference>
<evidence type="ECO:0000256" key="1">
    <source>
        <dbReference type="ARBA" id="ARBA00005450"/>
    </source>
</evidence>
<dbReference type="SUPFAM" id="SSF52540">
    <property type="entry name" value="P-loop containing nucleoside triphosphate hydrolases"/>
    <property type="match status" value="1"/>
</dbReference>
<feature type="binding site" evidence="9">
    <location>
        <begin position="245"/>
        <end position="248"/>
    </location>
    <ligand>
        <name>GTP</name>
        <dbReference type="ChEBI" id="CHEBI:37565"/>
    </ligand>
</feature>
<keyword evidence="4 9" id="KW-0694">RNA-binding</keyword>
<dbReference type="GO" id="GO:0048500">
    <property type="term" value="C:signal recognition particle"/>
    <property type="evidence" value="ECO:0007669"/>
    <property type="project" value="UniProtKB-UniRule"/>
</dbReference>
<dbReference type="InterPro" id="IPR003593">
    <property type="entry name" value="AAA+_ATPase"/>
</dbReference>
<dbReference type="EMBL" id="AATS01000006">
    <property type="protein sequence ID" value="EAU54715.1"/>
    <property type="molecule type" value="Genomic_DNA"/>
</dbReference>
<dbReference type="InterPro" id="IPR042101">
    <property type="entry name" value="SRP54_N_sf"/>
</dbReference>
<feature type="binding site" evidence="9">
    <location>
        <begin position="106"/>
        <end position="113"/>
    </location>
    <ligand>
        <name>GTP</name>
        <dbReference type="ChEBI" id="CHEBI:37565"/>
    </ligand>
</feature>
<evidence type="ECO:0000313" key="12">
    <source>
        <dbReference type="Proteomes" id="UP000005297"/>
    </source>
</evidence>
<dbReference type="GO" id="GO:0006614">
    <property type="term" value="P:SRP-dependent cotranslational protein targeting to membrane"/>
    <property type="evidence" value="ECO:0007669"/>
    <property type="project" value="InterPro"/>
</dbReference>
<gene>
    <name evidence="9" type="primary">ffh</name>
    <name evidence="11" type="ORF">SPV1_14064</name>
</gene>
<dbReference type="Pfam" id="PF02978">
    <property type="entry name" value="SRP_SPB"/>
    <property type="match status" value="1"/>
</dbReference>
<dbReference type="InterPro" id="IPR013822">
    <property type="entry name" value="Signal_recog_particl_SRP54_hlx"/>
</dbReference>
<protein>
    <recommendedName>
        <fullName evidence="9">Signal recognition particle protein</fullName>
        <ecNumber evidence="9">3.6.5.4</ecNumber>
    </recommendedName>
    <alternativeName>
        <fullName evidence="9">Fifty-four homolog</fullName>
    </alternativeName>
</protein>
<dbReference type="InterPro" id="IPR000897">
    <property type="entry name" value="SRP54_GTPase_dom"/>
</dbReference>
<comment type="function">
    <text evidence="9">Involved in targeting and insertion of nascent membrane proteins into the cytoplasmic membrane. Binds to the hydrophobic signal sequence of the ribosome-nascent chain (RNC) as it emerges from the ribosomes. The SRP-RNC complex is then targeted to the cytoplasmic membrane where it interacts with the SRP receptor FtsY. Interaction with FtsY leads to the transfer of the RNC complex to the Sec translocase for insertion into the membrane, the hydrolysis of GTP by both Ffh and FtsY, and the dissociation of the SRP-FtsY complex into the individual components.</text>
</comment>
<dbReference type="STRING" id="314344.AL013_11800"/>